<protein>
    <recommendedName>
        <fullName evidence="1">UPF0434 protein ACFSCS_11265</fullName>
    </recommendedName>
</protein>
<accession>A0ABW4RWV2</accession>
<evidence type="ECO:0000313" key="3">
    <source>
        <dbReference type="Proteomes" id="UP001597326"/>
    </source>
</evidence>
<keyword evidence="3" id="KW-1185">Reference proteome</keyword>
<evidence type="ECO:0000256" key="1">
    <source>
        <dbReference type="HAMAP-Rule" id="MF_01187"/>
    </source>
</evidence>
<dbReference type="EMBL" id="JBHUFZ010000025">
    <property type="protein sequence ID" value="MFD1890755.1"/>
    <property type="molecule type" value="Genomic_DNA"/>
</dbReference>
<name>A0ABW4RWV2_9ACTN</name>
<dbReference type="RefSeq" id="WP_343872067.1">
    <property type="nucleotide sequence ID" value="NZ_BAAAIX010000004.1"/>
</dbReference>
<comment type="caution">
    <text evidence="2">The sequence shown here is derived from an EMBL/GenBank/DDBJ whole genome shotgun (WGS) entry which is preliminary data.</text>
</comment>
<dbReference type="Gene3D" id="2.20.25.10">
    <property type="match status" value="1"/>
</dbReference>
<dbReference type="HAMAP" id="MF_01187">
    <property type="entry name" value="UPF0434"/>
    <property type="match status" value="1"/>
</dbReference>
<proteinExistence type="inferred from homology"/>
<reference evidence="3" key="1">
    <citation type="journal article" date="2019" name="Int. J. Syst. Evol. Microbiol.">
        <title>The Global Catalogue of Microorganisms (GCM) 10K type strain sequencing project: providing services to taxonomists for standard genome sequencing and annotation.</title>
        <authorList>
            <consortium name="The Broad Institute Genomics Platform"/>
            <consortium name="The Broad Institute Genome Sequencing Center for Infectious Disease"/>
            <person name="Wu L."/>
            <person name="Ma J."/>
        </authorList>
    </citation>
    <scope>NUCLEOTIDE SEQUENCE [LARGE SCALE GENOMIC DNA]</scope>
    <source>
        <strain evidence="3">CAIM 431</strain>
    </source>
</reference>
<evidence type="ECO:0000313" key="2">
    <source>
        <dbReference type="EMBL" id="MFD1890755.1"/>
    </source>
</evidence>
<dbReference type="Pfam" id="PF03966">
    <property type="entry name" value="Trm112p"/>
    <property type="match status" value="1"/>
</dbReference>
<gene>
    <name evidence="2" type="ORF">ACFSCS_11265</name>
</gene>
<sequence length="70" mass="7437">MPDQMELSATFLEIAACPSCHSKFAVDYDRHELECTNSACALAFPVRDGIPVLLVDEARRPGATGAGAEA</sequence>
<organism evidence="2 3">
    <name type="scientific">Luteococcus peritonei</name>
    <dbReference type="NCBI Taxonomy" id="88874"/>
    <lineage>
        <taxon>Bacteria</taxon>
        <taxon>Bacillati</taxon>
        <taxon>Actinomycetota</taxon>
        <taxon>Actinomycetes</taxon>
        <taxon>Propionibacteriales</taxon>
        <taxon>Propionibacteriaceae</taxon>
        <taxon>Luteococcus</taxon>
    </lineage>
</organism>
<comment type="similarity">
    <text evidence="1">Belongs to the UPF0434 family.</text>
</comment>
<dbReference type="Proteomes" id="UP001597326">
    <property type="component" value="Unassembled WGS sequence"/>
</dbReference>
<dbReference type="SUPFAM" id="SSF158997">
    <property type="entry name" value="Trm112p-like"/>
    <property type="match status" value="1"/>
</dbReference>
<dbReference type="InterPro" id="IPR005651">
    <property type="entry name" value="Trm112-like"/>
</dbReference>